<evidence type="ECO:0000313" key="3">
    <source>
        <dbReference type="EMBL" id="ERF73713.1"/>
    </source>
</evidence>
<evidence type="ECO:0000256" key="1">
    <source>
        <dbReference type="SAM" id="Phobius"/>
    </source>
</evidence>
<dbReference type="GeneID" id="19236026"/>
<feature type="transmembrane region" description="Helical" evidence="1">
    <location>
        <begin position="390"/>
        <end position="411"/>
    </location>
</feature>
<accession>U1GN63</accession>
<sequence>MKVSPLSSLLYAFALRLISHSQPSGPNETQSRPPASSFIVCDNIISIATATEAFNRYSANYPEVTRQNVKGPEGQDFRDAFMQCPRVCLMPLGSGNPDITGIGVTLSYAVQASLILSLVVLYLLTRLLRYLARYLGPDVVIFQYISLNFAASISFGAVIITYTIIGRHLPHPTVRFLATLPTFAMFVSVFAVSYPHVEHKIAAEVLPFYQTLGADCPGIEYMQKEFLVPFLSTDRIHILLMSSLAVFLAYWLVHSFHRIYLRHPKLRDFIVKCLDLMYEKTRFEKASMSISKLCHDTLVQHPRNHKPLKKIWKNSKQRSDISKSLKAATKFLGRILLRLLYLAITISGVTCIFRLFHFRKVYGQWQARVVAKVGNTTSTTTTWDDNQWGVGQIVALFVWYPFVGGFGLRVLESGWRKVMEMARSRGSIGPPSPPAGP</sequence>
<dbReference type="AlphaFoldDB" id="U1GN63"/>
<keyword evidence="1" id="KW-1133">Transmembrane helix</keyword>
<keyword evidence="1" id="KW-0812">Transmembrane</keyword>
<keyword evidence="1" id="KW-0472">Membrane</keyword>
<organism evidence="3 4">
    <name type="scientific">Endocarpon pusillum (strain Z07020 / HMAS-L-300199)</name>
    <name type="common">Lichen-forming fungus</name>
    <dbReference type="NCBI Taxonomy" id="1263415"/>
    <lineage>
        <taxon>Eukaryota</taxon>
        <taxon>Fungi</taxon>
        <taxon>Dikarya</taxon>
        <taxon>Ascomycota</taxon>
        <taxon>Pezizomycotina</taxon>
        <taxon>Eurotiomycetes</taxon>
        <taxon>Chaetothyriomycetidae</taxon>
        <taxon>Verrucariales</taxon>
        <taxon>Verrucariaceae</taxon>
        <taxon>Endocarpon</taxon>
    </lineage>
</organism>
<feature type="transmembrane region" description="Helical" evidence="1">
    <location>
        <begin position="144"/>
        <end position="165"/>
    </location>
</feature>
<dbReference type="EMBL" id="KE720941">
    <property type="protein sequence ID" value="ERF73713.1"/>
    <property type="molecule type" value="Genomic_DNA"/>
</dbReference>
<protein>
    <submittedName>
        <fullName evidence="3">Uncharacterized protein</fullName>
    </submittedName>
</protein>
<evidence type="ECO:0000256" key="2">
    <source>
        <dbReference type="SAM" id="SignalP"/>
    </source>
</evidence>
<feature type="transmembrane region" description="Helical" evidence="1">
    <location>
        <begin position="99"/>
        <end position="124"/>
    </location>
</feature>
<reference evidence="4" key="1">
    <citation type="journal article" date="2014" name="BMC Genomics">
        <title>Genome characteristics reveal the impact of lichenization on lichen-forming fungus Endocarpon pusillum Hedwig (Verrucariales, Ascomycota).</title>
        <authorList>
            <person name="Wang Y.-Y."/>
            <person name="Liu B."/>
            <person name="Zhang X.-Y."/>
            <person name="Zhou Q.-M."/>
            <person name="Zhang T."/>
            <person name="Li H."/>
            <person name="Yu Y.-F."/>
            <person name="Zhang X.-L."/>
            <person name="Hao X.-Y."/>
            <person name="Wang M."/>
            <person name="Wang L."/>
            <person name="Wei J.-C."/>
        </authorList>
    </citation>
    <scope>NUCLEOTIDE SEQUENCE [LARGE SCALE GENOMIC DNA]</scope>
    <source>
        <strain evidence="4">Z07020 / HMAS-L-300199</strain>
    </source>
</reference>
<dbReference type="HOGENOM" id="CLU_627039_0_0_1"/>
<gene>
    <name evidence="3" type="ORF">EPUS_00967</name>
</gene>
<evidence type="ECO:0000313" key="4">
    <source>
        <dbReference type="Proteomes" id="UP000019373"/>
    </source>
</evidence>
<feature type="transmembrane region" description="Helical" evidence="1">
    <location>
        <begin position="335"/>
        <end position="356"/>
    </location>
</feature>
<proteinExistence type="predicted"/>
<keyword evidence="4" id="KW-1185">Reference proteome</keyword>
<feature type="signal peptide" evidence="2">
    <location>
        <begin position="1"/>
        <end position="21"/>
    </location>
</feature>
<feature type="chain" id="PRO_5004610217" evidence="2">
    <location>
        <begin position="22"/>
        <end position="437"/>
    </location>
</feature>
<dbReference type="RefSeq" id="XP_007800716.1">
    <property type="nucleotide sequence ID" value="XM_007802525.1"/>
</dbReference>
<feature type="transmembrane region" description="Helical" evidence="1">
    <location>
        <begin position="236"/>
        <end position="253"/>
    </location>
</feature>
<name>U1GN63_ENDPU</name>
<dbReference type="OrthoDB" id="4582561at2759"/>
<dbReference type="Proteomes" id="UP000019373">
    <property type="component" value="Unassembled WGS sequence"/>
</dbReference>
<keyword evidence="2" id="KW-0732">Signal</keyword>